<dbReference type="AlphaFoldDB" id="A0AAE0HCE4"/>
<gene>
    <name evidence="2" type="ORF">B0H64DRAFT_176109</name>
</gene>
<evidence type="ECO:0000313" key="2">
    <source>
        <dbReference type="EMBL" id="KAK3293950.1"/>
    </source>
</evidence>
<keyword evidence="3" id="KW-1185">Reference proteome</keyword>
<organism evidence="2 3">
    <name type="scientific">Chaetomium fimeti</name>
    <dbReference type="NCBI Taxonomy" id="1854472"/>
    <lineage>
        <taxon>Eukaryota</taxon>
        <taxon>Fungi</taxon>
        <taxon>Dikarya</taxon>
        <taxon>Ascomycota</taxon>
        <taxon>Pezizomycotina</taxon>
        <taxon>Sordariomycetes</taxon>
        <taxon>Sordariomycetidae</taxon>
        <taxon>Sordariales</taxon>
        <taxon>Chaetomiaceae</taxon>
        <taxon>Chaetomium</taxon>
    </lineage>
</organism>
<dbReference type="RefSeq" id="XP_062657464.1">
    <property type="nucleotide sequence ID" value="XM_062798852.1"/>
</dbReference>
<evidence type="ECO:0000256" key="1">
    <source>
        <dbReference type="SAM" id="MobiDB-lite"/>
    </source>
</evidence>
<reference evidence="2" key="1">
    <citation type="journal article" date="2023" name="Mol. Phylogenet. Evol.">
        <title>Genome-scale phylogeny and comparative genomics of the fungal order Sordariales.</title>
        <authorList>
            <person name="Hensen N."/>
            <person name="Bonometti L."/>
            <person name="Westerberg I."/>
            <person name="Brannstrom I.O."/>
            <person name="Guillou S."/>
            <person name="Cros-Aarteil S."/>
            <person name="Calhoun S."/>
            <person name="Haridas S."/>
            <person name="Kuo A."/>
            <person name="Mondo S."/>
            <person name="Pangilinan J."/>
            <person name="Riley R."/>
            <person name="LaButti K."/>
            <person name="Andreopoulos B."/>
            <person name="Lipzen A."/>
            <person name="Chen C."/>
            <person name="Yan M."/>
            <person name="Daum C."/>
            <person name="Ng V."/>
            <person name="Clum A."/>
            <person name="Steindorff A."/>
            <person name="Ohm R.A."/>
            <person name="Martin F."/>
            <person name="Silar P."/>
            <person name="Natvig D.O."/>
            <person name="Lalanne C."/>
            <person name="Gautier V."/>
            <person name="Ament-Velasquez S.L."/>
            <person name="Kruys A."/>
            <person name="Hutchinson M.I."/>
            <person name="Powell A.J."/>
            <person name="Barry K."/>
            <person name="Miller A.N."/>
            <person name="Grigoriev I.V."/>
            <person name="Debuchy R."/>
            <person name="Gladieux P."/>
            <person name="Hiltunen Thoren M."/>
            <person name="Johannesson H."/>
        </authorList>
    </citation>
    <scope>NUCLEOTIDE SEQUENCE</scope>
    <source>
        <strain evidence="2">CBS 168.71</strain>
    </source>
</reference>
<name>A0AAE0HCE4_9PEZI</name>
<sequence>MWSDAAGAAREPPIASEGRRSCFLFGGYVYARCLWCADEMLHSSSSSITSIPKRRSSLPRTPSPNPWSIIEVVVVDERLDPPQTPKFVDWVGPPPILEKPTAGAFLQTSIGVEWWLPCHRELCVLSKSKRRTKKAGTSWQRKPDGKRPPALAADQTRSAALASPGPHSGRNPIPRDSHREAHSGFPLSSTQHAQRRKKVSGRHAPPSGTHQTHTQHLTPPTRIDKTQNPGELGKYP</sequence>
<feature type="compositionally biased region" description="Low complexity" evidence="1">
    <location>
        <begin position="209"/>
        <end position="221"/>
    </location>
</feature>
<dbReference type="Proteomes" id="UP001278766">
    <property type="component" value="Unassembled WGS sequence"/>
</dbReference>
<protein>
    <submittedName>
        <fullName evidence="2">Uncharacterized protein</fullName>
    </submittedName>
</protein>
<proteinExistence type="predicted"/>
<feature type="compositionally biased region" description="Basic and acidic residues" evidence="1">
    <location>
        <begin position="173"/>
        <end position="182"/>
    </location>
</feature>
<feature type="region of interest" description="Disordered" evidence="1">
    <location>
        <begin position="129"/>
        <end position="236"/>
    </location>
</feature>
<comment type="caution">
    <text evidence="2">The sequence shown here is derived from an EMBL/GenBank/DDBJ whole genome shotgun (WGS) entry which is preliminary data.</text>
</comment>
<dbReference type="GeneID" id="87835800"/>
<accession>A0AAE0HCE4</accession>
<evidence type="ECO:0000313" key="3">
    <source>
        <dbReference type="Proteomes" id="UP001278766"/>
    </source>
</evidence>
<dbReference type="EMBL" id="JAUEPN010000005">
    <property type="protein sequence ID" value="KAK3293950.1"/>
    <property type="molecule type" value="Genomic_DNA"/>
</dbReference>
<reference evidence="2" key="2">
    <citation type="submission" date="2023-06" db="EMBL/GenBank/DDBJ databases">
        <authorList>
            <consortium name="Lawrence Berkeley National Laboratory"/>
            <person name="Haridas S."/>
            <person name="Hensen N."/>
            <person name="Bonometti L."/>
            <person name="Westerberg I."/>
            <person name="Brannstrom I.O."/>
            <person name="Guillou S."/>
            <person name="Cros-Aarteil S."/>
            <person name="Calhoun S."/>
            <person name="Kuo A."/>
            <person name="Mondo S."/>
            <person name="Pangilinan J."/>
            <person name="Riley R."/>
            <person name="Labutti K."/>
            <person name="Andreopoulos B."/>
            <person name="Lipzen A."/>
            <person name="Chen C."/>
            <person name="Yanf M."/>
            <person name="Daum C."/>
            <person name="Ng V."/>
            <person name="Clum A."/>
            <person name="Steindorff A."/>
            <person name="Ohm R."/>
            <person name="Martin F."/>
            <person name="Silar P."/>
            <person name="Natvig D."/>
            <person name="Lalanne C."/>
            <person name="Gautier V."/>
            <person name="Ament-Velasquez S.L."/>
            <person name="Kruys A."/>
            <person name="Hutchinson M.I."/>
            <person name="Powell A.J."/>
            <person name="Barry K."/>
            <person name="Miller A.N."/>
            <person name="Grigoriev I.V."/>
            <person name="Debuchy R."/>
            <person name="Gladieux P."/>
            <person name="Thoren M.H."/>
            <person name="Johannesson H."/>
        </authorList>
    </citation>
    <scope>NUCLEOTIDE SEQUENCE</scope>
    <source>
        <strain evidence="2">CBS 168.71</strain>
    </source>
</reference>